<evidence type="ECO:0000313" key="2">
    <source>
        <dbReference type="EMBL" id="CAI9967983.1"/>
    </source>
</evidence>
<name>A0AA86R810_9EUKA</name>
<dbReference type="AlphaFoldDB" id="A0AA86R810"/>
<reference evidence="3 4" key="2">
    <citation type="submission" date="2024-07" db="EMBL/GenBank/DDBJ databases">
        <authorList>
            <person name="Akdeniz Z."/>
        </authorList>
    </citation>
    <scope>NUCLEOTIDE SEQUENCE [LARGE SCALE GENOMIC DNA]</scope>
</reference>
<sequence>MHRKLNKAQSHANKSFLKNQKGVKSTKQMSKSAPRLETLGCMNKSLCDIIESSFEPLQTTIPGRLNDSPIVKTDSQFIFWDQSSVQNVKLLNITQNGGKKRIKEIIIAVENVTEGQTEDDDAIFQLLFK</sequence>
<proteinExistence type="predicted"/>
<dbReference type="EMBL" id="CAXDID020000044">
    <property type="protein sequence ID" value="CAL6001665.1"/>
    <property type="molecule type" value="Genomic_DNA"/>
</dbReference>
<protein>
    <submittedName>
        <fullName evidence="3">Hypothetical_protein</fullName>
    </submittedName>
</protein>
<gene>
    <name evidence="3" type="ORF">HINF_LOCUS17546</name>
    <name evidence="2" type="ORF">HINF_LOCUS55628</name>
</gene>
<accession>A0AA86R810</accession>
<organism evidence="2">
    <name type="scientific">Hexamita inflata</name>
    <dbReference type="NCBI Taxonomy" id="28002"/>
    <lineage>
        <taxon>Eukaryota</taxon>
        <taxon>Metamonada</taxon>
        <taxon>Diplomonadida</taxon>
        <taxon>Hexamitidae</taxon>
        <taxon>Hexamitinae</taxon>
        <taxon>Hexamita</taxon>
    </lineage>
</organism>
<feature type="region of interest" description="Disordered" evidence="1">
    <location>
        <begin position="1"/>
        <end position="34"/>
    </location>
</feature>
<keyword evidence="4" id="KW-1185">Reference proteome</keyword>
<comment type="caution">
    <text evidence="2">The sequence shown here is derived from an EMBL/GenBank/DDBJ whole genome shotgun (WGS) entry which is preliminary data.</text>
</comment>
<evidence type="ECO:0000313" key="4">
    <source>
        <dbReference type="Proteomes" id="UP001642409"/>
    </source>
</evidence>
<feature type="compositionally biased region" description="Polar residues" evidence="1">
    <location>
        <begin position="7"/>
        <end position="31"/>
    </location>
</feature>
<reference evidence="2" key="1">
    <citation type="submission" date="2023-06" db="EMBL/GenBank/DDBJ databases">
        <authorList>
            <person name="Kurt Z."/>
        </authorList>
    </citation>
    <scope>NUCLEOTIDE SEQUENCE</scope>
</reference>
<dbReference type="EMBL" id="CATOUU010001031">
    <property type="protein sequence ID" value="CAI9967983.1"/>
    <property type="molecule type" value="Genomic_DNA"/>
</dbReference>
<evidence type="ECO:0000256" key="1">
    <source>
        <dbReference type="SAM" id="MobiDB-lite"/>
    </source>
</evidence>
<dbReference type="Proteomes" id="UP001642409">
    <property type="component" value="Unassembled WGS sequence"/>
</dbReference>
<evidence type="ECO:0000313" key="3">
    <source>
        <dbReference type="EMBL" id="CAL6001665.1"/>
    </source>
</evidence>